<evidence type="ECO:0000313" key="2">
    <source>
        <dbReference type="EMBL" id="MCI57798.1"/>
    </source>
</evidence>
<evidence type="ECO:0000256" key="1">
    <source>
        <dbReference type="SAM" id="MobiDB-lite"/>
    </source>
</evidence>
<reference evidence="2 3" key="1">
    <citation type="journal article" date="2018" name="Front. Plant Sci.">
        <title>Red Clover (Trifolium pratense) and Zigzag Clover (T. medium) - A Picture of Genomic Similarities and Differences.</title>
        <authorList>
            <person name="Dluhosova J."/>
            <person name="Istvanek J."/>
            <person name="Nedelnik J."/>
            <person name="Repkova J."/>
        </authorList>
    </citation>
    <scope>NUCLEOTIDE SEQUENCE [LARGE SCALE GENOMIC DNA]</scope>
    <source>
        <strain evidence="3">cv. 10/8</strain>
        <tissue evidence="2">Leaf</tissue>
    </source>
</reference>
<protein>
    <submittedName>
        <fullName evidence="2">Gag-pol polyprotein</fullName>
    </submittedName>
</protein>
<keyword evidence="3" id="KW-1185">Reference proteome</keyword>
<feature type="region of interest" description="Disordered" evidence="1">
    <location>
        <begin position="34"/>
        <end position="71"/>
    </location>
</feature>
<proteinExistence type="predicted"/>
<name>A0A392T9T9_9FABA</name>
<dbReference type="Proteomes" id="UP000265520">
    <property type="component" value="Unassembled WGS sequence"/>
</dbReference>
<comment type="caution">
    <text evidence="2">The sequence shown here is derived from an EMBL/GenBank/DDBJ whole genome shotgun (WGS) entry which is preliminary data.</text>
</comment>
<dbReference type="EMBL" id="LXQA010535258">
    <property type="protein sequence ID" value="MCI57798.1"/>
    <property type="molecule type" value="Genomic_DNA"/>
</dbReference>
<evidence type="ECO:0000313" key="3">
    <source>
        <dbReference type="Proteomes" id="UP000265520"/>
    </source>
</evidence>
<dbReference type="AlphaFoldDB" id="A0A392T9T9"/>
<accession>A0A392T9T9</accession>
<feature type="non-terminal residue" evidence="2">
    <location>
        <position position="1"/>
    </location>
</feature>
<organism evidence="2 3">
    <name type="scientific">Trifolium medium</name>
    <dbReference type="NCBI Taxonomy" id="97028"/>
    <lineage>
        <taxon>Eukaryota</taxon>
        <taxon>Viridiplantae</taxon>
        <taxon>Streptophyta</taxon>
        <taxon>Embryophyta</taxon>
        <taxon>Tracheophyta</taxon>
        <taxon>Spermatophyta</taxon>
        <taxon>Magnoliopsida</taxon>
        <taxon>eudicotyledons</taxon>
        <taxon>Gunneridae</taxon>
        <taxon>Pentapetalae</taxon>
        <taxon>rosids</taxon>
        <taxon>fabids</taxon>
        <taxon>Fabales</taxon>
        <taxon>Fabaceae</taxon>
        <taxon>Papilionoideae</taxon>
        <taxon>50 kb inversion clade</taxon>
        <taxon>NPAAA clade</taxon>
        <taxon>Hologalegina</taxon>
        <taxon>IRL clade</taxon>
        <taxon>Trifolieae</taxon>
        <taxon>Trifolium</taxon>
    </lineage>
</organism>
<sequence>EMLEDLDNDESLSEAMVLLGKQFNRIMKRMDKRPKFNVPSTKLDISKPIANQKRTRGDDKLTPSKGVQCHV</sequence>